<comment type="caution">
    <text evidence="3">The sequence shown here is derived from an EMBL/GenBank/DDBJ whole genome shotgun (WGS) entry which is preliminary data.</text>
</comment>
<accession>A0ABW0EDS8</accession>
<dbReference type="PROSITE" id="PS50093">
    <property type="entry name" value="PKD"/>
    <property type="match status" value="1"/>
</dbReference>
<organism evidence="3 4">
    <name type="scientific">Adhaeribacter terreus</name>
    <dbReference type="NCBI Taxonomy" id="529703"/>
    <lineage>
        <taxon>Bacteria</taxon>
        <taxon>Pseudomonadati</taxon>
        <taxon>Bacteroidota</taxon>
        <taxon>Cytophagia</taxon>
        <taxon>Cytophagales</taxon>
        <taxon>Hymenobacteraceae</taxon>
        <taxon>Adhaeribacter</taxon>
    </lineage>
</organism>
<dbReference type="Pfam" id="PF13585">
    <property type="entry name" value="CHU_C"/>
    <property type="match status" value="1"/>
</dbReference>
<dbReference type="EMBL" id="JBHSKT010000006">
    <property type="protein sequence ID" value="MFC5271230.1"/>
    <property type="molecule type" value="Genomic_DNA"/>
</dbReference>
<dbReference type="InterPro" id="IPR013783">
    <property type="entry name" value="Ig-like_fold"/>
</dbReference>
<dbReference type="SUPFAM" id="SSF49299">
    <property type="entry name" value="PKD domain"/>
    <property type="match status" value="1"/>
</dbReference>
<dbReference type="Proteomes" id="UP001596161">
    <property type="component" value="Unassembled WGS sequence"/>
</dbReference>
<dbReference type="Pfam" id="PF00801">
    <property type="entry name" value="PKD"/>
    <property type="match status" value="1"/>
</dbReference>
<feature type="domain" description="PKD" evidence="2">
    <location>
        <begin position="349"/>
        <end position="383"/>
    </location>
</feature>
<name>A0ABW0EDS8_9BACT</name>
<reference evidence="4" key="1">
    <citation type="journal article" date="2019" name="Int. J. Syst. Evol. Microbiol.">
        <title>The Global Catalogue of Microorganisms (GCM) 10K type strain sequencing project: providing services to taxonomists for standard genome sequencing and annotation.</title>
        <authorList>
            <consortium name="The Broad Institute Genomics Platform"/>
            <consortium name="The Broad Institute Genome Sequencing Center for Infectious Disease"/>
            <person name="Wu L."/>
            <person name="Ma J."/>
        </authorList>
    </citation>
    <scope>NUCLEOTIDE SEQUENCE [LARGE SCALE GENOMIC DNA]</scope>
    <source>
        <strain evidence="4">KACC 12602</strain>
    </source>
</reference>
<dbReference type="InterPro" id="IPR035986">
    <property type="entry name" value="PKD_dom_sf"/>
</dbReference>
<dbReference type="InterPro" id="IPR026341">
    <property type="entry name" value="T9SS_type_B"/>
</dbReference>
<protein>
    <submittedName>
        <fullName evidence="3">Gliding motility-associated C-terminal domain-containing protein</fullName>
    </submittedName>
</protein>
<evidence type="ECO:0000313" key="4">
    <source>
        <dbReference type="Proteomes" id="UP001596161"/>
    </source>
</evidence>
<dbReference type="InterPro" id="IPR000601">
    <property type="entry name" value="PKD_dom"/>
</dbReference>
<evidence type="ECO:0000313" key="3">
    <source>
        <dbReference type="EMBL" id="MFC5271230.1"/>
    </source>
</evidence>
<dbReference type="NCBIfam" id="TIGR04131">
    <property type="entry name" value="Bac_Flav_CTERM"/>
    <property type="match status" value="1"/>
</dbReference>
<dbReference type="Gene3D" id="2.60.40.10">
    <property type="entry name" value="Immunoglobulins"/>
    <property type="match status" value="1"/>
</dbReference>
<keyword evidence="4" id="KW-1185">Reference proteome</keyword>
<sequence length="487" mass="52611">MFFRAKITRASSLLKFICAFVFAFAVSQAQAQTDNLMIVKYVDWNSGSGVGVVIWNPTPNVVNLSNYELRIYGNGSNTATTTSPLLGTLQPCGTILVGNDEYINTNCRNTASIANFTSFGPGVNGNDIVVLAQTNGQIVDAIGRIGYDAGNNNSQKVANTNDALYQHTLERTPGNTARYSLTSGQYNPNITNAANIWPNNKTTNVTGWVVSNANCITNNWASATATADAGPDLTLACKTMTPITLTGATATGNNVTVQWSGGKGTFSNPNSLITIYTPSPQDHSGIKLTLRATSGCRQVTDSRMIFNGDSTQHFLGLSYLPQNPVAGDTVIFTLQTQTPAPVIFGKFYFGDGSPIVTGRLQVKHVYLTTGTFDVKVATENSLGCPLDTLTARVTVVEKPVPVEVKIPNIITPNNDKLNDTFKPQLPPTTTYELKIYNRWGVLVFESNTLEKEWDGKNVSAGVYFAHMKAVFVSGEKLEKKFPITVIK</sequence>
<evidence type="ECO:0000259" key="2">
    <source>
        <dbReference type="PROSITE" id="PS50093"/>
    </source>
</evidence>
<evidence type="ECO:0000256" key="1">
    <source>
        <dbReference type="SAM" id="SignalP"/>
    </source>
</evidence>
<dbReference type="RefSeq" id="WP_378017597.1">
    <property type="nucleotide sequence ID" value="NZ_JBHSKT010000006.1"/>
</dbReference>
<dbReference type="Pfam" id="PF00932">
    <property type="entry name" value="LTD"/>
    <property type="match status" value="1"/>
</dbReference>
<proteinExistence type="predicted"/>
<keyword evidence="1" id="KW-0732">Signal</keyword>
<dbReference type="InterPro" id="IPR001322">
    <property type="entry name" value="Lamin_tail_dom"/>
</dbReference>
<feature type="signal peptide" evidence="1">
    <location>
        <begin position="1"/>
        <end position="31"/>
    </location>
</feature>
<feature type="chain" id="PRO_5047146525" evidence="1">
    <location>
        <begin position="32"/>
        <end position="487"/>
    </location>
</feature>
<gene>
    <name evidence="3" type="ORF">ACFPIB_11455</name>
</gene>